<dbReference type="EMBL" id="DS547111">
    <property type="protein sequence ID" value="EDR05763.1"/>
    <property type="molecule type" value="Genomic_DNA"/>
</dbReference>
<gene>
    <name evidence="2" type="ORF">LACBIDRAFT_302464</name>
</gene>
<dbReference type="GeneID" id="6079214"/>
<sequence length="351" mass="38656">MNMSSPPPQTPASANRMHQHGSSVSPLTSPCPSRRATITRKRPAEDNSQFANAIARSIKLQKTDHDELIVFSKLSPAEQSIWLAARSLKLSEQQTNLNPPDLQVVYNIPKKIESKIVQQSSIIIMDPSISAYLTGEVPVKILLELFEKNSSWGLDATIQEDKSKYDTIVSRIRKKFTGHRNIMKVVIGGSLGKVDSTDELGKRRIDAQNIVDLCDEILVKSHKKSKLVVTVPLCARVAYLRAMYTEPRTFSIKDQKELTYWEDVDLDLSRARTAYDTPKKLSKYFAIILKRDRALYGDTNLDNLPTESSSAAAGAPPAMPPQTPTAAPQTPAATRPATTTPSADSGSEASP</sequence>
<accession>B0DHP7</accession>
<feature type="region of interest" description="Disordered" evidence="1">
    <location>
        <begin position="300"/>
        <end position="351"/>
    </location>
</feature>
<dbReference type="KEGG" id="lbc:LACBIDRAFT_302464"/>
<feature type="compositionally biased region" description="Low complexity" evidence="1">
    <location>
        <begin position="324"/>
        <end position="343"/>
    </location>
</feature>
<organism evidence="3">
    <name type="scientific">Laccaria bicolor (strain S238N-H82 / ATCC MYA-4686)</name>
    <name type="common">Bicoloured deceiver</name>
    <name type="synonym">Laccaria laccata var. bicolor</name>
    <dbReference type="NCBI Taxonomy" id="486041"/>
    <lineage>
        <taxon>Eukaryota</taxon>
        <taxon>Fungi</taxon>
        <taxon>Dikarya</taxon>
        <taxon>Basidiomycota</taxon>
        <taxon>Agaricomycotina</taxon>
        <taxon>Agaricomycetes</taxon>
        <taxon>Agaricomycetidae</taxon>
        <taxon>Agaricales</taxon>
        <taxon>Agaricineae</taxon>
        <taxon>Hydnangiaceae</taxon>
        <taxon>Laccaria</taxon>
    </lineage>
</organism>
<dbReference type="AlphaFoldDB" id="B0DHP7"/>
<protein>
    <submittedName>
        <fullName evidence="2">Predicted protein</fullName>
    </submittedName>
</protein>
<dbReference type="InParanoid" id="B0DHP7"/>
<feature type="compositionally biased region" description="Pro residues" evidence="1">
    <location>
        <begin position="1"/>
        <end position="10"/>
    </location>
</feature>
<feature type="compositionally biased region" description="Polar residues" evidence="1">
    <location>
        <begin position="20"/>
        <end position="31"/>
    </location>
</feature>
<evidence type="ECO:0000256" key="1">
    <source>
        <dbReference type="SAM" id="MobiDB-lite"/>
    </source>
</evidence>
<name>B0DHP7_LACBS</name>
<keyword evidence="3" id="KW-1185">Reference proteome</keyword>
<dbReference type="OrthoDB" id="3267821at2759"/>
<proteinExistence type="predicted"/>
<evidence type="ECO:0000313" key="3">
    <source>
        <dbReference type="Proteomes" id="UP000001194"/>
    </source>
</evidence>
<feature type="compositionally biased region" description="Low complexity" evidence="1">
    <location>
        <begin position="305"/>
        <end position="316"/>
    </location>
</feature>
<reference evidence="2 3" key="1">
    <citation type="journal article" date="2008" name="Nature">
        <title>The genome of Laccaria bicolor provides insights into mycorrhizal symbiosis.</title>
        <authorList>
            <person name="Martin F."/>
            <person name="Aerts A."/>
            <person name="Ahren D."/>
            <person name="Brun A."/>
            <person name="Danchin E.G.J."/>
            <person name="Duchaussoy F."/>
            <person name="Gibon J."/>
            <person name="Kohler A."/>
            <person name="Lindquist E."/>
            <person name="Pereda V."/>
            <person name="Salamov A."/>
            <person name="Shapiro H.J."/>
            <person name="Wuyts J."/>
            <person name="Blaudez D."/>
            <person name="Buee M."/>
            <person name="Brokstein P."/>
            <person name="Canbaeck B."/>
            <person name="Cohen D."/>
            <person name="Courty P.E."/>
            <person name="Coutinho P.M."/>
            <person name="Delaruelle C."/>
            <person name="Detter J.C."/>
            <person name="Deveau A."/>
            <person name="DiFazio S."/>
            <person name="Duplessis S."/>
            <person name="Fraissinet-Tachet L."/>
            <person name="Lucic E."/>
            <person name="Frey-Klett P."/>
            <person name="Fourrey C."/>
            <person name="Feussner I."/>
            <person name="Gay G."/>
            <person name="Grimwood J."/>
            <person name="Hoegger P.J."/>
            <person name="Jain P."/>
            <person name="Kilaru S."/>
            <person name="Labbe J."/>
            <person name="Lin Y.C."/>
            <person name="Legue V."/>
            <person name="Le Tacon F."/>
            <person name="Marmeisse R."/>
            <person name="Melayah D."/>
            <person name="Montanini B."/>
            <person name="Muratet M."/>
            <person name="Nehls U."/>
            <person name="Niculita-Hirzel H."/>
            <person name="Oudot-Le Secq M.P."/>
            <person name="Peter M."/>
            <person name="Quesneville H."/>
            <person name="Rajashekar B."/>
            <person name="Reich M."/>
            <person name="Rouhier N."/>
            <person name="Schmutz J."/>
            <person name="Yin T."/>
            <person name="Chalot M."/>
            <person name="Henrissat B."/>
            <person name="Kuees U."/>
            <person name="Lucas S."/>
            <person name="Van de Peer Y."/>
            <person name="Podila G.K."/>
            <person name="Polle A."/>
            <person name="Pukkila P.J."/>
            <person name="Richardson P.M."/>
            <person name="Rouze P."/>
            <person name="Sanders I.R."/>
            <person name="Stajich J.E."/>
            <person name="Tunlid A."/>
            <person name="Tuskan G."/>
            <person name="Grigoriev I.V."/>
        </authorList>
    </citation>
    <scope>NUCLEOTIDE SEQUENCE [LARGE SCALE GENOMIC DNA]</scope>
    <source>
        <strain evidence="3">S238N-H82 / ATCC MYA-4686</strain>
    </source>
</reference>
<feature type="region of interest" description="Disordered" evidence="1">
    <location>
        <begin position="1"/>
        <end position="47"/>
    </location>
</feature>
<dbReference type="Proteomes" id="UP000001194">
    <property type="component" value="Unassembled WGS sequence"/>
</dbReference>
<dbReference type="HOGENOM" id="CLU_067860_0_0_1"/>
<dbReference type="RefSeq" id="XP_001883439.1">
    <property type="nucleotide sequence ID" value="XM_001883404.1"/>
</dbReference>
<evidence type="ECO:0000313" key="2">
    <source>
        <dbReference type="EMBL" id="EDR05763.1"/>
    </source>
</evidence>